<dbReference type="EMBL" id="FONX01000001">
    <property type="protein sequence ID" value="SFE34787.1"/>
    <property type="molecule type" value="Genomic_DNA"/>
</dbReference>
<evidence type="ECO:0008006" key="3">
    <source>
        <dbReference type="Google" id="ProtNLM"/>
    </source>
</evidence>
<reference evidence="2" key="1">
    <citation type="submission" date="2016-10" db="EMBL/GenBank/DDBJ databases">
        <authorList>
            <person name="Varghese N."/>
            <person name="Submissions S."/>
        </authorList>
    </citation>
    <scope>NUCLEOTIDE SEQUENCE [LARGE SCALE GENOMIC DNA]</scope>
    <source>
        <strain evidence="2">DSM 27981</strain>
    </source>
</reference>
<dbReference type="STRING" id="1177982.SAMN04489711_101318"/>
<evidence type="ECO:0000313" key="1">
    <source>
        <dbReference type="EMBL" id="SFE34787.1"/>
    </source>
</evidence>
<name>A0A1I1ZT26_9BURK</name>
<dbReference type="AlphaFoldDB" id="A0A1I1ZT26"/>
<dbReference type="OrthoDB" id="1907165at2"/>
<accession>A0A1I1ZT26</accession>
<evidence type="ECO:0000313" key="2">
    <source>
        <dbReference type="Proteomes" id="UP000199119"/>
    </source>
</evidence>
<organism evidence="1 2">
    <name type="scientific">Paracidovorax wautersii</name>
    <dbReference type="NCBI Taxonomy" id="1177982"/>
    <lineage>
        <taxon>Bacteria</taxon>
        <taxon>Pseudomonadati</taxon>
        <taxon>Pseudomonadota</taxon>
        <taxon>Betaproteobacteria</taxon>
        <taxon>Burkholderiales</taxon>
        <taxon>Comamonadaceae</taxon>
        <taxon>Paracidovorax</taxon>
    </lineage>
</organism>
<gene>
    <name evidence="1" type="ORF">SAMN04489711_101318</name>
</gene>
<sequence length="369" mass="37747">MTLASPASPSPDPLPPPDLASSPLPQVLVYCNGDLLPQDIPLQSLWVESTRGAASGARLELLDSVLADDRAARPPSPLALGASVRIDLGGEQAAATVFEGRVVGQRLAVPLDGSARLFIECRQPVASEAGAEVADAAPTPPALELRCGVNLIDFEGWIGEAAVDAGAGLQPASTQAGGRATCEGSAAATVGAWIAFAGLGAPFDGPQRLDGVRHVVRQGRWITECAFGEPRPAAVPWPATRPLAMPGGHRIAFDDGGNTLRITTPAGHTAVLSDEDHAIRLQDASGNRVELTRAGLQLFSPNDITLSAHGDIRLDAVGALVIKSAADVKLQGLNVACEAVVGFAGKGSATAELSASGQTVVKGAMVMIN</sequence>
<dbReference type="RefSeq" id="WP_139222753.1">
    <property type="nucleotide sequence ID" value="NZ_FONX01000001.1"/>
</dbReference>
<keyword evidence="2" id="KW-1185">Reference proteome</keyword>
<protein>
    <recommendedName>
        <fullName evidence="3">Rhs element Vgr protein</fullName>
    </recommendedName>
</protein>
<proteinExistence type="predicted"/>
<dbReference type="Proteomes" id="UP000199119">
    <property type="component" value="Unassembled WGS sequence"/>
</dbReference>